<sequence length="619" mass="67470">MTKQSEIIAAEARFPLASLVLSPMNPRQHVPEAEVAELAESIWTAGLIQNLSGLDDGKGGAEIVAGGRRLRALQYLAQQYSDLAETRPDLANPLVNLAPDRATAEAWAHTENIARKALEPVDEIRAYGKMETGGAQVSTIARAFAVTEKHVYRRLALAHLPEPVLDALAAGEITLGIAACFTISDDEAHSLEVLDRVRGNSWMSEYQVKQALKPDVVKATDRRAVFVGLDAYKEAGGQIGGDLFADETFINDPALLDELFRAKLEAEAEAIRAAEGWKWAEISTDSYVSSYDLEQQKIAKLSPVLGEFTEEQAARWDQLQETDQEPDEELGDDSAAELQALEAILEGGFTDDQKAHAGLVAVVRQGGAVEITKGLVQPSDKAAAVEAGVLEASTSGKAETQKSPISAKLADDLSRVACGARQHAALSHPELILSLLAFQLSSAARWTKAIGLTQNEVPNFPTTEAEGYELDERLTTPSEFVGDGWNNGTASDFREFRKKGKEFIEGELIRHLAALLQGSKKDMNDLIDREVKTDIRAVWTPTAENFFKRVGGPYLNDLWCELLDLRADDTKAKAFANLKKGDKAKELEKLFSDPEARKAQGVTKKQAAKIAKWLPEGMK</sequence>
<organism evidence="2 3">
    <name type="scientific">Leisingera caerulea</name>
    <name type="common">Phaeobacter caeruleus</name>
    <dbReference type="NCBI Taxonomy" id="506591"/>
    <lineage>
        <taxon>Bacteria</taxon>
        <taxon>Pseudomonadati</taxon>
        <taxon>Pseudomonadota</taxon>
        <taxon>Alphaproteobacteria</taxon>
        <taxon>Rhodobacterales</taxon>
        <taxon>Roseobacteraceae</taxon>
        <taxon>Leisingera</taxon>
    </lineage>
</organism>
<dbReference type="SMART" id="SM00470">
    <property type="entry name" value="ParB"/>
    <property type="match status" value="1"/>
</dbReference>
<dbReference type="KEGG" id="lcae:K3721_19050"/>
<dbReference type="InterPro" id="IPR003115">
    <property type="entry name" value="ParB_N"/>
</dbReference>
<dbReference type="GO" id="GO:0007059">
    <property type="term" value="P:chromosome segregation"/>
    <property type="evidence" value="ECO:0007669"/>
    <property type="project" value="TreeGrafter"/>
</dbReference>
<feature type="domain" description="ParB-like N-terminal" evidence="1">
    <location>
        <begin position="12"/>
        <end position="113"/>
    </location>
</feature>
<dbReference type="RefSeq" id="WP_259972718.1">
    <property type="nucleotide sequence ID" value="NZ_CP081071.1"/>
</dbReference>
<dbReference type="PANTHER" id="PTHR33375">
    <property type="entry name" value="CHROMOSOME-PARTITIONING PROTEIN PARB-RELATED"/>
    <property type="match status" value="1"/>
</dbReference>
<name>A0A9Q9HIU6_LEICA</name>
<dbReference type="InterPro" id="IPR036086">
    <property type="entry name" value="ParB/Sulfiredoxin_sf"/>
</dbReference>
<dbReference type="Gene3D" id="3.90.1530.30">
    <property type="match status" value="1"/>
</dbReference>
<reference evidence="2" key="1">
    <citation type="submission" date="2021-08" db="EMBL/GenBank/DDBJ databases">
        <authorList>
            <person name="Nwanade C."/>
            <person name="Wang M."/>
            <person name="Masoudi A."/>
            <person name="Yu Z."/>
            <person name="Liu J."/>
        </authorList>
    </citation>
    <scope>NUCLEOTIDE SEQUENCE</scope>
    <source>
        <strain evidence="2">S122</strain>
        <plasmid evidence="2">unnamed1</plasmid>
    </source>
</reference>
<geneLocation type="plasmid" evidence="2 3">
    <name>unnamed1</name>
</geneLocation>
<dbReference type="Pfam" id="PF02195">
    <property type="entry name" value="ParB_N"/>
    <property type="match status" value="1"/>
</dbReference>
<dbReference type="AlphaFoldDB" id="A0A9Q9HIU6"/>
<dbReference type="SUPFAM" id="SSF110849">
    <property type="entry name" value="ParB/Sulfiredoxin"/>
    <property type="match status" value="1"/>
</dbReference>
<dbReference type="Proteomes" id="UP001058713">
    <property type="component" value="Plasmid unnamed1"/>
</dbReference>
<dbReference type="InterPro" id="IPR050336">
    <property type="entry name" value="Chromosome_partition/occlusion"/>
</dbReference>
<evidence type="ECO:0000313" key="3">
    <source>
        <dbReference type="Proteomes" id="UP001058713"/>
    </source>
</evidence>
<dbReference type="PANTHER" id="PTHR33375:SF7">
    <property type="entry name" value="CHROMOSOME 2-PARTITIONING PROTEIN PARB-RELATED"/>
    <property type="match status" value="1"/>
</dbReference>
<dbReference type="SUPFAM" id="SSF109709">
    <property type="entry name" value="KorB DNA-binding domain-like"/>
    <property type="match status" value="1"/>
</dbReference>
<dbReference type="Gene3D" id="1.10.10.2830">
    <property type="match status" value="1"/>
</dbReference>
<evidence type="ECO:0000259" key="1">
    <source>
        <dbReference type="SMART" id="SM00470"/>
    </source>
</evidence>
<gene>
    <name evidence="2" type="ORF">K3721_19050</name>
</gene>
<protein>
    <submittedName>
        <fullName evidence="2">ParB/RepB/Spo0J family partition protein</fullName>
    </submittedName>
</protein>
<dbReference type="EMBL" id="CP081071">
    <property type="protein sequence ID" value="UWQ55934.1"/>
    <property type="molecule type" value="Genomic_DNA"/>
</dbReference>
<proteinExistence type="predicted"/>
<evidence type="ECO:0000313" key="2">
    <source>
        <dbReference type="EMBL" id="UWQ55934.1"/>
    </source>
</evidence>
<accession>A0A9Q9HIU6</accession>
<keyword evidence="2" id="KW-0614">Plasmid</keyword>
<dbReference type="CDD" id="cd16406">
    <property type="entry name" value="ParB_N_like"/>
    <property type="match status" value="1"/>
</dbReference>
<dbReference type="GO" id="GO:0005694">
    <property type="term" value="C:chromosome"/>
    <property type="evidence" value="ECO:0007669"/>
    <property type="project" value="TreeGrafter"/>
</dbReference>